<keyword evidence="1" id="KW-0732">Signal</keyword>
<evidence type="ECO:0000313" key="2">
    <source>
        <dbReference type="EMBL" id="KAE9409604.1"/>
    </source>
</evidence>
<proteinExistence type="predicted"/>
<feature type="signal peptide" evidence="1">
    <location>
        <begin position="1"/>
        <end position="20"/>
    </location>
</feature>
<evidence type="ECO:0000313" key="3">
    <source>
        <dbReference type="Proteomes" id="UP000799118"/>
    </source>
</evidence>
<evidence type="ECO:0000256" key="1">
    <source>
        <dbReference type="SAM" id="SignalP"/>
    </source>
</evidence>
<organism evidence="2 3">
    <name type="scientific">Gymnopus androsaceus JB14</name>
    <dbReference type="NCBI Taxonomy" id="1447944"/>
    <lineage>
        <taxon>Eukaryota</taxon>
        <taxon>Fungi</taxon>
        <taxon>Dikarya</taxon>
        <taxon>Basidiomycota</taxon>
        <taxon>Agaricomycotina</taxon>
        <taxon>Agaricomycetes</taxon>
        <taxon>Agaricomycetidae</taxon>
        <taxon>Agaricales</taxon>
        <taxon>Marasmiineae</taxon>
        <taxon>Omphalotaceae</taxon>
        <taxon>Gymnopus</taxon>
    </lineage>
</organism>
<reference evidence="2" key="1">
    <citation type="journal article" date="2019" name="Environ. Microbiol.">
        <title>Fungal ecological strategies reflected in gene transcription - a case study of two litter decomposers.</title>
        <authorList>
            <person name="Barbi F."/>
            <person name="Kohler A."/>
            <person name="Barry K."/>
            <person name="Baskaran P."/>
            <person name="Daum C."/>
            <person name="Fauchery L."/>
            <person name="Ihrmark K."/>
            <person name="Kuo A."/>
            <person name="LaButti K."/>
            <person name="Lipzen A."/>
            <person name="Morin E."/>
            <person name="Grigoriev I.V."/>
            <person name="Henrissat B."/>
            <person name="Lindahl B."/>
            <person name="Martin F."/>
        </authorList>
    </citation>
    <scope>NUCLEOTIDE SEQUENCE</scope>
    <source>
        <strain evidence="2">JB14</strain>
    </source>
</reference>
<keyword evidence="3" id="KW-1185">Reference proteome</keyword>
<gene>
    <name evidence="2" type="ORF">BT96DRAFT_529872</name>
</gene>
<evidence type="ECO:0008006" key="4">
    <source>
        <dbReference type="Google" id="ProtNLM"/>
    </source>
</evidence>
<dbReference type="EMBL" id="ML769387">
    <property type="protein sequence ID" value="KAE9409604.1"/>
    <property type="molecule type" value="Genomic_DNA"/>
</dbReference>
<accession>A0A6A4IMB7</accession>
<feature type="chain" id="PRO_5025479843" description="Extracellular membrane protein CFEM domain-containing protein" evidence="1">
    <location>
        <begin position="21"/>
        <end position="121"/>
    </location>
</feature>
<sequence length="121" mass="12610">MKFNLSLIVVAAMLSLSAHALQWAQYTDSTCNSTADITGIGAAIACGFAEPDVICTCVEQDGLSIQMFPSDEFAVCNAWLYSGGACSELLFQIPADGCTTYVDANGEPLTGASVGIDCNPE</sequence>
<dbReference type="AlphaFoldDB" id="A0A6A4IMB7"/>
<name>A0A6A4IMB7_9AGAR</name>
<dbReference type="OrthoDB" id="10380048at2759"/>
<dbReference type="Proteomes" id="UP000799118">
    <property type="component" value="Unassembled WGS sequence"/>
</dbReference>
<protein>
    <recommendedName>
        <fullName evidence="4">Extracellular membrane protein CFEM domain-containing protein</fullName>
    </recommendedName>
</protein>